<evidence type="ECO:0000313" key="1">
    <source>
        <dbReference type="EMBL" id="RDX44384.1"/>
    </source>
</evidence>
<keyword evidence="2" id="KW-1185">Reference proteome</keyword>
<name>A0A371CVS1_9APHY</name>
<proteinExistence type="predicted"/>
<evidence type="ECO:0000313" key="2">
    <source>
        <dbReference type="Proteomes" id="UP000256964"/>
    </source>
</evidence>
<gene>
    <name evidence="1" type="ORF">OH76DRAFT_1409102</name>
</gene>
<dbReference type="EMBL" id="KZ857450">
    <property type="protein sequence ID" value="RDX44384.1"/>
    <property type="molecule type" value="Genomic_DNA"/>
</dbReference>
<accession>A0A371CVS1</accession>
<organism evidence="1 2">
    <name type="scientific">Lentinus brumalis</name>
    <dbReference type="NCBI Taxonomy" id="2498619"/>
    <lineage>
        <taxon>Eukaryota</taxon>
        <taxon>Fungi</taxon>
        <taxon>Dikarya</taxon>
        <taxon>Basidiomycota</taxon>
        <taxon>Agaricomycotina</taxon>
        <taxon>Agaricomycetes</taxon>
        <taxon>Polyporales</taxon>
        <taxon>Polyporaceae</taxon>
        <taxon>Lentinus</taxon>
    </lineage>
</organism>
<dbReference type="AlphaFoldDB" id="A0A371CVS1"/>
<sequence>MSLTTSPHRPGAIALCFALSIIRDAAHRLHPPLKGDLMQTRGVFSTMDDVDKPVLLYTPEMNRLWDVLWQDVNILHIQRVSRICYTLLTSWHMTARRESLSAAQAPPFAAMCRASSGRVVLTSVAYSHNPSATTIWQDMQMYYRPA</sequence>
<protein>
    <submittedName>
        <fullName evidence="1">Uncharacterized protein</fullName>
    </submittedName>
</protein>
<reference evidence="1 2" key="1">
    <citation type="journal article" date="2018" name="Biotechnol. Biofuels">
        <title>Integrative visual omics of the white-rot fungus Polyporus brumalis exposes the biotechnological potential of its oxidative enzymes for delignifying raw plant biomass.</title>
        <authorList>
            <person name="Miyauchi S."/>
            <person name="Rancon A."/>
            <person name="Drula E."/>
            <person name="Hage H."/>
            <person name="Chaduli D."/>
            <person name="Favel A."/>
            <person name="Grisel S."/>
            <person name="Henrissat B."/>
            <person name="Herpoel-Gimbert I."/>
            <person name="Ruiz-Duenas F.J."/>
            <person name="Chevret D."/>
            <person name="Hainaut M."/>
            <person name="Lin J."/>
            <person name="Wang M."/>
            <person name="Pangilinan J."/>
            <person name="Lipzen A."/>
            <person name="Lesage-Meessen L."/>
            <person name="Navarro D."/>
            <person name="Riley R."/>
            <person name="Grigoriev I.V."/>
            <person name="Zhou S."/>
            <person name="Raouche S."/>
            <person name="Rosso M.N."/>
        </authorList>
    </citation>
    <scope>NUCLEOTIDE SEQUENCE [LARGE SCALE GENOMIC DNA]</scope>
    <source>
        <strain evidence="1 2">BRFM 1820</strain>
    </source>
</reference>
<dbReference type="Proteomes" id="UP000256964">
    <property type="component" value="Unassembled WGS sequence"/>
</dbReference>